<feature type="transmembrane region" description="Helical" evidence="1">
    <location>
        <begin position="6"/>
        <end position="24"/>
    </location>
</feature>
<organism evidence="2">
    <name type="scientific">Cacopsylla melanoneura</name>
    <dbReference type="NCBI Taxonomy" id="428564"/>
    <lineage>
        <taxon>Eukaryota</taxon>
        <taxon>Metazoa</taxon>
        <taxon>Ecdysozoa</taxon>
        <taxon>Arthropoda</taxon>
        <taxon>Hexapoda</taxon>
        <taxon>Insecta</taxon>
        <taxon>Pterygota</taxon>
        <taxon>Neoptera</taxon>
        <taxon>Paraneoptera</taxon>
        <taxon>Hemiptera</taxon>
        <taxon>Sternorrhyncha</taxon>
        <taxon>Psylloidea</taxon>
        <taxon>Psyllidae</taxon>
        <taxon>Psyllinae</taxon>
        <taxon>Cacopsylla</taxon>
    </lineage>
</organism>
<accession>A0A8D9AQ17</accession>
<reference evidence="2" key="1">
    <citation type="submission" date="2021-05" db="EMBL/GenBank/DDBJ databases">
        <authorList>
            <person name="Alioto T."/>
            <person name="Alioto T."/>
            <person name="Gomez Garrido J."/>
        </authorList>
    </citation>
    <scope>NUCLEOTIDE SEQUENCE</scope>
</reference>
<feature type="transmembrane region" description="Helical" evidence="1">
    <location>
        <begin position="70"/>
        <end position="91"/>
    </location>
</feature>
<keyword evidence="1" id="KW-1133">Transmembrane helix</keyword>
<evidence type="ECO:0000313" key="2">
    <source>
        <dbReference type="EMBL" id="CAG6767811.1"/>
    </source>
</evidence>
<sequence>MLGVYGMAFVGLIAIFPYLPKLLFSQSQLDNLQRIYKLKHPHNALPAHIYIPWIDPSDPKYYAWLYLEQIYMAIVLFVRIFLCLGFLLSGYCLQVPSDILISYTKLLGTVHTNSKGKQIFHTSIEKGEHIEVDPLPGSGNTLGPEPKAMKRQYRQLCWEYDYYFFKQIVQYHQKLRYMTREVN</sequence>
<keyword evidence="1" id="KW-0812">Transmembrane</keyword>
<protein>
    <submittedName>
        <fullName evidence="2">Uncharacterized protein</fullName>
    </submittedName>
</protein>
<name>A0A8D9AQ17_9HEMI</name>
<keyword evidence="1" id="KW-0472">Membrane</keyword>
<proteinExistence type="predicted"/>
<dbReference type="EMBL" id="HBUF01574518">
    <property type="protein sequence ID" value="CAG6767811.1"/>
    <property type="molecule type" value="Transcribed_RNA"/>
</dbReference>
<evidence type="ECO:0000256" key="1">
    <source>
        <dbReference type="SAM" id="Phobius"/>
    </source>
</evidence>
<dbReference type="AlphaFoldDB" id="A0A8D9AQ17"/>